<evidence type="ECO:0000256" key="4">
    <source>
        <dbReference type="ARBA" id="ARBA00022801"/>
    </source>
</evidence>
<organism evidence="9 10">
    <name type="scientific">Hyalella azteca</name>
    <name type="common">Amphipod</name>
    <dbReference type="NCBI Taxonomy" id="294128"/>
    <lineage>
        <taxon>Eukaryota</taxon>
        <taxon>Metazoa</taxon>
        <taxon>Ecdysozoa</taxon>
        <taxon>Arthropoda</taxon>
        <taxon>Crustacea</taxon>
        <taxon>Multicrustacea</taxon>
        <taxon>Malacostraca</taxon>
        <taxon>Eumalacostraca</taxon>
        <taxon>Peracarida</taxon>
        <taxon>Amphipoda</taxon>
        <taxon>Senticaudata</taxon>
        <taxon>Talitrida</taxon>
        <taxon>Talitroidea</taxon>
        <taxon>Hyalellidae</taxon>
        <taxon>Hyalella</taxon>
    </lineage>
</organism>
<sequence>MNIPSFQHKLPAAPSTAPSLPSHPVNPNHRVQSHFSTLAGGGQKGSWSIEKPAKTDVQAVYKSLTGAKLYQFVQRYLMTKEQLLENGYPHAHPDVKGKAVCKLDSRAVLSPSPTERYCSRCNALFVVDDWGFPKAIVSCAYHWGRANKRRVATGLETRYSCCMGDLQSEGCCLASTHVSDNLNPDNYTGFVSTLPPNPGTSSHHAVYALDCEMCYTTGGSELTRVTVVDHDSRVVYESFVQPHNQILDYNTRFSGITEEQLEDVTTTLRDVQAALLTLFSSSTVLVGHSLESDFRALKLIHHTVVDTSVLFPHKMGPPYKRALRNLASEHLKKIIQNDGDSCCPRHDLNF</sequence>
<dbReference type="OrthoDB" id="206335at2759"/>
<dbReference type="PANTHER" id="PTHR12801">
    <property type="entry name" value="RNA EXONUCLEASE REXO1 / RECO3 FAMILY MEMBER-RELATED"/>
    <property type="match status" value="1"/>
</dbReference>
<dbReference type="GO" id="GO:0004527">
    <property type="term" value="F:exonuclease activity"/>
    <property type="evidence" value="ECO:0007669"/>
    <property type="project" value="UniProtKB-KW"/>
</dbReference>
<evidence type="ECO:0000256" key="3">
    <source>
        <dbReference type="ARBA" id="ARBA00022722"/>
    </source>
</evidence>
<dbReference type="GeneID" id="108676564"/>
<dbReference type="SMART" id="SM00479">
    <property type="entry name" value="EXOIII"/>
    <property type="match status" value="1"/>
</dbReference>
<feature type="compositionally biased region" description="Low complexity" evidence="7">
    <location>
        <begin position="11"/>
        <end position="23"/>
    </location>
</feature>
<dbReference type="FunFam" id="3.30.420.10:FF:000019">
    <property type="entry name" value="RNA exonuclease NEF-sp"/>
    <property type="match status" value="1"/>
</dbReference>
<reference evidence="10" key="1">
    <citation type="submission" date="2025-08" db="UniProtKB">
        <authorList>
            <consortium name="RefSeq"/>
        </authorList>
    </citation>
    <scope>IDENTIFICATION</scope>
    <source>
        <tissue evidence="10">Whole organism</tissue>
    </source>
</reference>
<dbReference type="InterPro" id="IPR034922">
    <property type="entry name" value="REX1-like_exo"/>
</dbReference>
<dbReference type="GO" id="GO:0005634">
    <property type="term" value="C:nucleus"/>
    <property type="evidence" value="ECO:0007669"/>
    <property type="project" value="UniProtKB-SubCell"/>
</dbReference>
<keyword evidence="6" id="KW-0539">Nucleus</keyword>
<dbReference type="SUPFAM" id="SSF53098">
    <property type="entry name" value="Ribonuclease H-like"/>
    <property type="match status" value="1"/>
</dbReference>
<dbReference type="InterPro" id="IPR012337">
    <property type="entry name" value="RNaseH-like_sf"/>
</dbReference>
<dbReference type="InterPro" id="IPR036397">
    <property type="entry name" value="RNaseH_sf"/>
</dbReference>
<keyword evidence="9" id="KW-1185">Reference proteome</keyword>
<evidence type="ECO:0000256" key="2">
    <source>
        <dbReference type="ARBA" id="ARBA00006357"/>
    </source>
</evidence>
<feature type="domain" description="Exonuclease" evidence="8">
    <location>
        <begin position="205"/>
        <end position="348"/>
    </location>
</feature>
<dbReference type="InterPro" id="IPR031736">
    <property type="entry name" value="REXO1-like_dom"/>
</dbReference>
<evidence type="ECO:0000256" key="5">
    <source>
        <dbReference type="ARBA" id="ARBA00022839"/>
    </source>
</evidence>
<name>A0A8B7P4Z2_HYAAZ</name>
<evidence type="ECO:0000259" key="8">
    <source>
        <dbReference type="SMART" id="SM00479"/>
    </source>
</evidence>
<dbReference type="Gene3D" id="3.30.420.10">
    <property type="entry name" value="Ribonuclease H-like superfamily/Ribonuclease H"/>
    <property type="match status" value="1"/>
</dbReference>
<keyword evidence="5 10" id="KW-0269">Exonuclease</keyword>
<proteinExistence type="inferred from homology"/>
<dbReference type="GO" id="GO:0003676">
    <property type="term" value="F:nucleic acid binding"/>
    <property type="evidence" value="ECO:0007669"/>
    <property type="project" value="InterPro"/>
</dbReference>
<keyword evidence="3" id="KW-0540">Nuclease</keyword>
<evidence type="ECO:0000256" key="7">
    <source>
        <dbReference type="SAM" id="MobiDB-lite"/>
    </source>
</evidence>
<dbReference type="RefSeq" id="XP_018020141.1">
    <property type="nucleotide sequence ID" value="XM_018164652.2"/>
</dbReference>
<evidence type="ECO:0000313" key="10">
    <source>
        <dbReference type="RefSeq" id="XP_018020141.1"/>
    </source>
</evidence>
<dbReference type="InterPro" id="IPR047021">
    <property type="entry name" value="REXO1/3/4-like"/>
</dbReference>
<comment type="subcellular location">
    <subcellularLocation>
        <location evidence="1">Nucleus</location>
    </subcellularLocation>
</comment>
<dbReference type="AlphaFoldDB" id="A0A8B7P4Z2"/>
<evidence type="ECO:0000256" key="1">
    <source>
        <dbReference type="ARBA" id="ARBA00004123"/>
    </source>
</evidence>
<dbReference type="InterPro" id="IPR013520">
    <property type="entry name" value="Ribonucl_H"/>
</dbReference>
<dbReference type="Proteomes" id="UP000694843">
    <property type="component" value="Unplaced"/>
</dbReference>
<protein>
    <submittedName>
        <fullName evidence="10">RNA exonuclease 1 homolog</fullName>
    </submittedName>
</protein>
<comment type="similarity">
    <text evidence="2">Belongs to the REXO1/REXO3 family.</text>
</comment>
<evidence type="ECO:0000256" key="6">
    <source>
        <dbReference type="ARBA" id="ARBA00023242"/>
    </source>
</evidence>
<dbReference type="CDD" id="cd06145">
    <property type="entry name" value="REX1_like"/>
    <property type="match status" value="1"/>
</dbReference>
<dbReference type="Pfam" id="PF15870">
    <property type="entry name" value="EloA-BP1"/>
    <property type="match status" value="1"/>
</dbReference>
<dbReference type="PANTHER" id="PTHR12801:SF115">
    <property type="entry name" value="FI18136P1-RELATED"/>
    <property type="match status" value="1"/>
</dbReference>
<dbReference type="OMA" id="ACIRICA"/>
<accession>A0A8B7P4Z2</accession>
<evidence type="ECO:0000313" key="9">
    <source>
        <dbReference type="Proteomes" id="UP000694843"/>
    </source>
</evidence>
<gene>
    <name evidence="10" type="primary">LOC108676564</name>
</gene>
<dbReference type="KEGG" id="hazt:108676564"/>
<feature type="region of interest" description="Disordered" evidence="7">
    <location>
        <begin position="1"/>
        <end position="49"/>
    </location>
</feature>
<keyword evidence="4" id="KW-0378">Hydrolase</keyword>